<dbReference type="EMBL" id="VJMH01005131">
    <property type="protein sequence ID" value="KAF0700248.1"/>
    <property type="molecule type" value="Genomic_DNA"/>
</dbReference>
<evidence type="ECO:0000259" key="1">
    <source>
        <dbReference type="PROSITE" id="PS50003"/>
    </source>
</evidence>
<reference evidence="2" key="2">
    <citation type="submission" date="2019-06" db="EMBL/GenBank/DDBJ databases">
        <title>Genomics analysis of Aphanomyces spp. identifies a new class of oomycete effector associated with host adaptation.</title>
        <authorList>
            <person name="Gaulin E."/>
        </authorList>
    </citation>
    <scope>NUCLEOTIDE SEQUENCE</scope>
    <source>
        <strain evidence="2">CBS 578.67</strain>
    </source>
</reference>
<reference evidence="3 4" key="1">
    <citation type="submission" date="2019-03" db="EMBL/GenBank/DDBJ databases">
        <authorList>
            <person name="Gaulin E."/>
            <person name="Dumas B."/>
        </authorList>
    </citation>
    <scope>NUCLEOTIDE SEQUENCE [LARGE SCALE GENOMIC DNA]</scope>
    <source>
        <strain evidence="3">CBS 568.67</strain>
    </source>
</reference>
<dbReference type="SUPFAM" id="SSF50729">
    <property type="entry name" value="PH domain-like"/>
    <property type="match status" value="1"/>
</dbReference>
<proteinExistence type="predicted"/>
<dbReference type="SMART" id="SM00233">
    <property type="entry name" value="PH"/>
    <property type="match status" value="1"/>
</dbReference>
<dbReference type="GO" id="GO:0003924">
    <property type="term" value="F:GTPase activity"/>
    <property type="evidence" value="ECO:0007669"/>
    <property type="project" value="InterPro"/>
</dbReference>
<dbReference type="PANTHER" id="PTHR10751">
    <property type="entry name" value="GUANYLATE BINDING PROTEIN"/>
    <property type="match status" value="1"/>
</dbReference>
<dbReference type="Pfam" id="PF00169">
    <property type="entry name" value="PH"/>
    <property type="match status" value="1"/>
</dbReference>
<feature type="domain" description="PH" evidence="1">
    <location>
        <begin position="569"/>
        <end position="697"/>
    </location>
</feature>
<accession>A0A485KMF1</accession>
<organism evidence="3 4">
    <name type="scientific">Aphanomyces stellatus</name>
    <dbReference type="NCBI Taxonomy" id="120398"/>
    <lineage>
        <taxon>Eukaryota</taxon>
        <taxon>Sar</taxon>
        <taxon>Stramenopiles</taxon>
        <taxon>Oomycota</taxon>
        <taxon>Saprolegniomycetes</taxon>
        <taxon>Saprolegniales</taxon>
        <taxon>Verrucalvaceae</taxon>
        <taxon>Aphanomyces</taxon>
    </lineage>
</organism>
<dbReference type="GO" id="GO:0005525">
    <property type="term" value="F:GTP binding"/>
    <property type="evidence" value="ECO:0007669"/>
    <property type="project" value="InterPro"/>
</dbReference>
<dbReference type="OrthoDB" id="48057at2759"/>
<evidence type="ECO:0000313" key="4">
    <source>
        <dbReference type="Proteomes" id="UP000332933"/>
    </source>
</evidence>
<name>A0A485KMF1_9STRA</name>
<sequence length="702" mass="77881">MIKSMELIRVDADDSLSLNEEAVRFLQESYDALTIFSFHGTKASGKSALLHEILQASAPEGQTNAVEFDAPSADVTGVWMYVEETAYAHAKRVVYLDVQGYGENEGLDALLFGITSCLSSNVINCSVGQIDEHVFDSLSFLQPAVDVLGEKPTLPGLTWIIRELATKDVKAIVNSADPSADLDQLYLQAVLNPKTSPFKSSLAWQILTSFFPKRTASILPLSTSPAYGKKVHRMRKTLLETSRAKAVQGVDLHGSLFCHLLSMLCGRQSHITDVFEKDWTSVIQSDLLNVVEMAFETYKRAFDAELPTAERPGSIELPCDTQELKALHATANVAAQPLMAKVGALGADNAALAANLFLDLSTQHLAKWIDANDVASETQCMKLLQSLHTEIEHVLQERLLNPSEPLRLGDFKAILRAYQHNVQNMVVTYATDAQGPKKMVVLSRFYSTLMPKYLDYLVQLGEETMKGQTTAAEQAVVKGQNTLAKATQAKLEATDSIKNSQRQVQEKLVRNAHMETRLKSVFQEALDDVTELHDKAKIQGNALEAQAFNNVERTAERVLEVSQAAQADEGVLEGYLIKQGGGGVFGRKNWKQRYFLLHKNILSYAKTKDDYERGKILKEFSIVGCEIKDSTDAGEGFEVWPPSSGQTVFDYKQGLFGSDPTLGRRKVDGDSDRIFYLRASTMEVKDQWVQRLRRAVVQAQHH</sequence>
<dbReference type="InterPro" id="IPR001849">
    <property type="entry name" value="PH_domain"/>
</dbReference>
<dbReference type="EMBL" id="CAADRA010005152">
    <property type="protein sequence ID" value="VFT86086.1"/>
    <property type="molecule type" value="Genomic_DNA"/>
</dbReference>
<dbReference type="InterPro" id="IPR011993">
    <property type="entry name" value="PH-like_dom_sf"/>
</dbReference>
<dbReference type="Proteomes" id="UP000332933">
    <property type="component" value="Unassembled WGS sequence"/>
</dbReference>
<gene>
    <name evidence="3" type="primary">Aste57867_9203</name>
    <name evidence="2" type="ORF">As57867_009167</name>
    <name evidence="3" type="ORF">ASTE57867_9203</name>
</gene>
<evidence type="ECO:0000313" key="3">
    <source>
        <dbReference type="EMBL" id="VFT86086.1"/>
    </source>
</evidence>
<dbReference type="PROSITE" id="PS50003">
    <property type="entry name" value="PH_DOMAIN"/>
    <property type="match status" value="1"/>
</dbReference>
<keyword evidence="4" id="KW-1185">Reference proteome</keyword>
<dbReference type="AlphaFoldDB" id="A0A485KMF1"/>
<dbReference type="Gene3D" id="3.40.50.300">
    <property type="entry name" value="P-loop containing nucleotide triphosphate hydrolases"/>
    <property type="match status" value="1"/>
</dbReference>
<evidence type="ECO:0000313" key="2">
    <source>
        <dbReference type="EMBL" id="KAF0700248.1"/>
    </source>
</evidence>
<protein>
    <submittedName>
        <fullName evidence="3">Aste57867_9203 protein</fullName>
    </submittedName>
</protein>
<dbReference type="InterPro" id="IPR015894">
    <property type="entry name" value="Guanylate-bd_N"/>
</dbReference>
<dbReference type="InterPro" id="IPR027417">
    <property type="entry name" value="P-loop_NTPase"/>
</dbReference>
<dbReference type="Gene3D" id="2.30.29.30">
    <property type="entry name" value="Pleckstrin-homology domain (PH domain)/Phosphotyrosine-binding domain (PTB)"/>
    <property type="match status" value="1"/>
</dbReference>
<dbReference type="Pfam" id="PF02263">
    <property type="entry name" value="GBP"/>
    <property type="match status" value="1"/>
</dbReference>